<keyword evidence="3 7" id="KW-0690">Ribosome biogenesis</keyword>
<dbReference type="InterPro" id="IPR011989">
    <property type="entry name" value="ARM-like"/>
</dbReference>
<name>A0AAU9XRR8_9CNID</name>
<evidence type="ECO:0000256" key="6">
    <source>
        <dbReference type="ARBA" id="ARBA00023274"/>
    </source>
</evidence>
<feature type="domain" description="BP28 C-terminal" evidence="9">
    <location>
        <begin position="1885"/>
        <end position="2042"/>
    </location>
</feature>
<dbReference type="PANTHER" id="PTHR13457">
    <property type="entry name" value="BAP28"/>
    <property type="match status" value="1"/>
</dbReference>
<keyword evidence="6 7" id="KW-0687">Ribonucleoprotein</keyword>
<dbReference type="GO" id="GO:0030686">
    <property type="term" value="C:90S preribosome"/>
    <property type="evidence" value="ECO:0007669"/>
    <property type="project" value="TreeGrafter"/>
</dbReference>
<dbReference type="GO" id="GO:0030515">
    <property type="term" value="F:snoRNA binding"/>
    <property type="evidence" value="ECO:0007669"/>
    <property type="project" value="TreeGrafter"/>
</dbReference>
<dbReference type="Pfam" id="PF08146">
    <property type="entry name" value="BP28CT"/>
    <property type="match status" value="1"/>
</dbReference>
<dbReference type="GO" id="GO:0045943">
    <property type="term" value="P:positive regulation of transcription by RNA polymerase I"/>
    <property type="evidence" value="ECO:0007669"/>
    <property type="project" value="TreeGrafter"/>
</dbReference>
<dbReference type="GO" id="GO:0034455">
    <property type="term" value="C:t-UTP complex"/>
    <property type="evidence" value="ECO:0007669"/>
    <property type="project" value="TreeGrafter"/>
</dbReference>
<dbReference type="PANTHER" id="PTHR13457:SF1">
    <property type="entry name" value="HEAT REPEAT-CONTAINING PROTEIN 1"/>
    <property type="match status" value="1"/>
</dbReference>
<dbReference type="InterPro" id="IPR056473">
    <property type="entry name" value="HEAT_Utp10/HEAT1"/>
</dbReference>
<dbReference type="InterPro" id="IPR040191">
    <property type="entry name" value="UTP10"/>
</dbReference>
<comment type="similarity">
    <text evidence="2 7">Belongs to the HEATR1/UTP10 family.</text>
</comment>
<comment type="function">
    <text evidence="7">Involved in nucleolar processing of pre-18S ribosomal RNA.</text>
</comment>
<evidence type="ECO:0000256" key="8">
    <source>
        <dbReference type="SAM" id="MobiDB-lite"/>
    </source>
</evidence>
<keyword evidence="5 7" id="KW-0539">Nucleus</keyword>
<protein>
    <recommendedName>
        <fullName evidence="7">HEAT repeat-containing protein 1</fullName>
    </recommendedName>
</protein>
<dbReference type="GO" id="GO:0032040">
    <property type="term" value="C:small-subunit processome"/>
    <property type="evidence" value="ECO:0007669"/>
    <property type="project" value="TreeGrafter"/>
</dbReference>
<dbReference type="InterPro" id="IPR016024">
    <property type="entry name" value="ARM-type_fold"/>
</dbReference>
<evidence type="ECO:0000256" key="3">
    <source>
        <dbReference type="ARBA" id="ARBA00022517"/>
    </source>
</evidence>
<dbReference type="Proteomes" id="UP001159428">
    <property type="component" value="Unassembled WGS sequence"/>
</dbReference>
<evidence type="ECO:0000313" key="10">
    <source>
        <dbReference type="EMBL" id="CAH3156711.1"/>
    </source>
</evidence>
<feature type="region of interest" description="Disordered" evidence="8">
    <location>
        <begin position="1191"/>
        <end position="1212"/>
    </location>
</feature>
<reference evidence="10 11" key="1">
    <citation type="submission" date="2022-05" db="EMBL/GenBank/DDBJ databases">
        <authorList>
            <consortium name="Genoscope - CEA"/>
            <person name="William W."/>
        </authorList>
    </citation>
    <scope>NUCLEOTIDE SEQUENCE [LARGE SCALE GENOMIC DNA]</scope>
</reference>
<dbReference type="EMBL" id="CALNXJ010000062">
    <property type="protein sequence ID" value="CAH3156711.1"/>
    <property type="molecule type" value="Genomic_DNA"/>
</dbReference>
<dbReference type="InterPro" id="IPR022125">
    <property type="entry name" value="U3snoRNP10_N"/>
</dbReference>
<evidence type="ECO:0000256" key="5">
    <source>
        <dbReference type="ARBA" id="ARBA00023242"/>
    </source>
</evidence>
<proteinExistence type="inferred from homology"/>
<dbReference type="InterPro" id="IPR012954">
    <property type="entry name" value="BP28_C_dom"/>
</dbReference>
<organism evidence="10 11">
    <name type="scientific">Pocillopora meandrina</name>
    <dbReference type="NCBI Taxonomy" id="46732"/>
    <lineage>
        <taxon>Eukaryota</taxon>
        <taxon>Metazoa</taxon>
        <taxon>Cnidaria</taxon>
        <taxon>Anthozoa</taxon>
        <taxon>Hexacorallia</taxon>
        <taxon>Scleractinia</taxon>
        <taxon>Astrocoeniina</taxon>
        <taxon>Pocilloporidae</taxon>
        <taxon>Pocillopora</taxon>
    </lineage>
</organism>
<comment type="subcellular location">
    <subcellularLocation>
        <location evidence="1 7">Nucleus</location>
        <location evidence="1 7">Nucleolus</location>
    </subcellularLocation>
</comment>
<sequence>MTSLAKQLQQLQIPGSLPSTATAKASKKSSLLFDSKEAADIDNETVFSIGLNGLEELKVIEPAFKMFEKSLFGDNSMSLERSLQTKDVNEKLDKHISKFLQYLSPYFLLKPAHKVLEWLIRRFQIHVHNVDSLVTCILPYHETNLFTRVLQLLSIKDPSSKWNWLSPIKKAGVPLSKTAFLQHCITDTAFFSLICDMVMEGIKLEIPPSSSRVLFTFYTSTVVGVLDMMPSVTEKFMTLLLPHLLAVIKSGLSELIASSYIITAQLCFRCSMEKELVKSLSDSICKSIKPGFATEGLSCLTYICQSQGLKKLSKRSFKALLKLPRLVDILHNLSVTHSINPLLEAFVPQLVSNGIKQELSEESDTRALLEIVWELLREVDFEPALVTMIGRTLLEEYCDARKALGADEGRVGNLNEKVKDLVQALEKRYPTELERAVEAHLQALKNTEDMTEGDAGIVSEEGSLWTMDLVSLALTGVKSQVIPDSNTTLVLSLHHPQAQVREMAIKRLGELLADKGGLSEDKQFISDSLLSRLQDDDPSVVACVLKLGQGLVDNLPIDQFLKEMFKLLDKKSEEWDKVREEASLLLVGDWVTCAVPSLVAEVMFGLLPRLLLHRQSHKMAVQLSLIVSQSELASLHPLLTGMEDFVQKKEWKSCTKIVDLDKLALASSLLISWLGDNLVKLDEEQCVEMVQSMIAYAKSLSDESLFYPLLNCLLSRVIATGTEECKMKLCQVITEYILPDIWKVTRMPGNYEPLKSGNKDTNSGHVVPFSLLKSLVKFLGKHSNKRLNHSRGAITLWLCKMLIKNIPSMPCASSGQWWPEADGINPEGIYTKLLTMLFEAVAFGSGTSTAHQDLFKELLQDLFQCHLPEKLVLLKFLGHLWCKNLHQGGESGLALLQVQCLHIATACLGSISGKAVKELAKTTCSVVPSLMVPLCSPVSAVRKSAVACIKIIKSKLSSVQACPVTALIDVLKDSAEELSADSEQLHRVLGEFFAPAVSRGKPHSKSSHNKIIKNALDFLLQHVASSETSSFVRRTILSSLRSITTQEMLQTLLPLVEKLLDKCEDSKALLHEDESILLQLILQKYTPDTATLLQEESKCWKEMLRVLYLRSAVCPGHPAPMLTMIGQITNRFFQAIPAEGVKQHLMKIFVDTMLEAKDVVIGNAAKNSLLKLTLTADLITEELCKLNSNTDKEPKKKKVKKARKGEQDDENEGAVQLQRVTVVLELLQSKINIEEPHRLLPTLFGTLTRCVELDHSQTASEYIMQLVFSLINNICQKLSPNSSASIADLVPEDQFDVELIVQCIRSSENPRTHTQALLLLATSAKLFPEKVLHNVMSIFTFMGASVVRQDDSYSFEVITKTLDTVIPALIQAGEKQQLPQLTKKDSASLDDIVAMLIRVFVDASPHIPEHRQLPLFAHLIGTVGSTQFLHTVIILLLEKHVVHAPNTSDDKQTSVAKKPLGADFCLSLCHCFHVNVQVEAMLKLLQFIDQLPLEKPEVRQKPRMARRSARVFLAVTPLFDVDTHSAKHLRQFKYTSISLISSLLDSDEFVSKVHVEEEMLDSPFLRLLQDTLNFMTKTAQHGDQAATDVTGKFWKALLHKTYEIIDKVNLLLPASVFFDVIEKLLHSSNGTVKRKAMELLNCKLSNNVGVHSDEQIKALLNLVTELLAISGGTGESEGSVINRQTALYSLKLLTRLLAKEHPDEFKEVMTVAIDVFSCKDSNPQVASSALLCAAEVLGGLKTHCIPFLPKLMPSVLKLLKRNQKERNSLLTLCGITALYKATEALPHFLSPHLVDILIMVTQPSLTGGEVTEVQQEKEEVTKQSTVDVQLKDRVVLLRKELACNIAPRVLISAVSDCYNSIVNKHKERVFVLMDVLAECVKAMKKEDIKTYHSNLFTLFLEALDFRTHHNQEDDDDLVDKTERSVIEAFLCLVVKMSEASFRPTFLRLIDWATRPSSSKERLIIFYRLCDSVANKLKGLFVLFAGYIMKNCASLLDAANISKTEENIFPDESPNRNMHKTCLLLNYMLDCLHKCFMYDTHGFLDSDRFQCLMQPLVDQIENLLGGEDTFRERLTKHLAQCLAQFAVASGSDAQWKPLNYQVLLKTRHSSATVRFAALKVLEGFHTRLGEEFMVLLPESIPFLAELMEDECFEVEQQCQHLISEIEQVLGEPLQKYF</sequence>
<evidence type="ECO:0000256" key="7">
    <source>
        <dbReference type="RuleBase" id="RU367065"/>
    </source>
</evidence>
<evidence type="ECO:0000256" key="2">
    <source>
        <dbReference type="ARBA" id="ARBA00010559"/>
    </source>
</evidence>
<dbReference type="SMART" id="SM01036">
    <property type="entry name" value="BP28CT"/>
    <property type="match status" value="1"/>
</dbReference>
<dbReference type="GO" id="GO:0000462">
    <property type="term" value="P:maturation of SSU-rRNA from tricistronic rRNA transcript (SSU-rRNA, 5.8S rRNA, LSU-rRNA)"/>
    <property type="evidence" value="ECO:0007669"/>
    <property type="project" value="TreeGrafter"/>
</dbReference>
<comment type="caution">
    <text evidence="10">The sequence shown here is derived from an EMBL/GenBank/DDBJ whole genome shotgun (WGS) entry which is preliminary data.</text>
</comment>
<evidence type="ECO:0000256" key="4">
    <source>
        <dbReference type="ARBA" id="ARBA00022552"/>
    </source>
</evidence>
<dbReference type="Gene3D" id="1.25.10.10">
    <property type="entry name" value="Leucine-rich Repeat Variant"/>
    <property type="match status" value="2"/>
</dbReference>
<gene>
    <name evidence="10" type="ORF">PMEA_00029707</name>
</gene>
<evidence type="ECO:0000313" key="11">
    <source>
        <dbReference type="Proteomes" id="UP001159428"/>
    </source>
</evidence>
<evidence type="ECO:0000256" key="1">
    <source>
        <dbReference type="ARBA" id="ARBA00004604"/>
    </source>
</evidence>
<dbReference type="Pfam" id="PF12397">
    <property type="entry name" value="U3snoRNP10"/>
    <property type="match status" value="1"/>
</dbReference>
<dbReference type="Pfam" id="PF23243">
    <property type="entry name" value="HEAT_HEATR1"/>
    <property type="match status" value="1"/>
</dbReference>
<dbReference type="SUPFAM" id="SSF48371">
    <property type="entry name" value="ARM repeat"/>
    <property type="match status" value="1"/>
</dbReference>
<keyword evidence="4 7" id="KW-0698">rRNA processing</keyword>
<keyword evidence="11" id="KW-1185">Reference proteome</keyword>
<evidence type="ECO:0000259" key="9">
    <source>
        <dbReference type="SMART" id="SM01036"/>
    </source>
</evidence>
<accession>A0AAU9XRR8</accession>